<evidence type="ECO:0000256" key="3">
    <source>
        <dbReference type="ARBA" id="ARBA00005189"/>
    </source>
</evidence>
<dbReference type="Gene3D" id="1.20.120.1760">
    <property type="match status" value="1"/>
</dbReference>
<evidence type="ECO:0000256" key="7">
    <source>
        <dbReference type="ARBA" id="ARBA00022516"/>
    </source>
</evidence>
<dbReference type="AlphaFoldDB" id="A0A7W6WLE5"/>
<sequence length="189" mass="19678">MTLAALPNALTALRFVLVIPTLWCIADDRTLVALVLFVVAGLTDALDGTLARRLNARTALGATLDPVADKALLSGVYIMLALVQVLPAWLALLVVARDFAILLGAGVIRLCGGAYVPVPSRLSRFNTVAQVTLGAGVLATEALAPDMTRQLAAVLVPVVAVTTVTSGLAYAWAAARGPLRRRRADGGRS</sequence>
<feature type="transmembrane region" description="Helical" evidence="17">
    <location>
        <begin position="151"/>
        <end position="173"/>
    </location>
</feature>
<evidence type="ECO:0000256" key="15">
    <source>
        <dbReference type="ARBA" id="ARBA00048586"/>
    </source>
</evidence>
<dbReference type="InterPro" id="IPR048254">
    <property type="entry name" value="CDP_ALCOHOL_P_TRANSF_CS"/>
</dbReference>
<keyword evidence="19" id="KW-1185">Reference proteome</keyword>
<comment type="pathway">
    <text evidence="3">Lipid metabolism.</text>
</comment>
<keyword evidence="8 16" id="KW-0808">Transferase</keyword>
<evidence type="ECO:0000256" key="12">
    <source>
        <dbReference type="ARBA" id="ARBA00023136"/>
    </source>
</evidence>
<dbReference type="EMBL" id="JACIGI010000019">
    <property type="protein sequence ID" value="MBB4286633.1"/>
    <property type="molecule type" value="Genomic_DNA"/>
</dbReference>
<keyword evidence="11" id="KW-0443">Lipid metabolism</keyword>
<dbReference type="PANTHER" id="PTHR14269:SF62">
    <property type="entry name" value="CDP-DIACYLGLYCEROL--GLYCEROL-3-PHOSPHATE 3-PHOSPHATIDYLTRANSFERASE 1, CHLOROPLASTIC"/>
    <property type="match status" value="1"/>
</dbReference>
<evidence type="ECO:0000256" key="6">
    <source>
        <dbReference type="ARBA" id="ARBA00014944"/>
    </source>
</evidence>
<accession>A0A7W6WLE5</accession>
<organism evidence="18 19">
    <name type="scientific">Roseospira goensis</name>
    <dbReference type="NCBI Taxonomy" id="391922"/>
    <lineage>
        <taxon>Bacteria</taxon>
        <taxon>Pseudomonadati</taxon>
        <taxon>Pseudomonadota</taxon>
        <taxon>Alphaproteobacteria</taxon>
        <taxon>Rhodospirillales</taxon>
        <taxon>Rhodospirillaceae</taxon>
        <taxon>Roseospira</taxon>
    </lineage>
</organism>
<evidence type="ECO:0000313" key="19">
    <source>
        <dbReference type="Proteomes" id="UP000555728"/>
    </source>
</evidence>
<feature type="transmembrane region" description="Helical" evidence="17">
    <location>
        <begin position="71"/>
        <end position="92"/>
    </location>
</feature>
<evidence type="ECO:0000256" key="16">
    <source>
        <dbReference type="RuleBase" id="RU003750"/>
    </source>
</evidence>
<feature type="transmembrane region" description="Helical" evidence="17">
    <location>
        <begin position="32"/>
        <end position="51"/>
    </location>
</feature>
<comment type="similarity">
    <text evidence="4 16">Belongs to the CDP-alcohol phosphatidyltransferase class-I family.</text>
</comment>
<dbReference type="GO" id="GO:0046474">
    <property type="term" value="P:glycerophospholipid biosynthetic process"/>
    <property type="evidence" value="ECO:0007669"/>
    <property type="project" value="TreeGrafter"/>
</dbReference>
<keyword evidence="13" id="KW-0594">Phospholipid biosynthesis</keyword>
<dbReference type="InterPro" id="IPR000462">
    <property type="entry name" value="CDP-OH_P_trans"/>
</dbReference>
<feature type="transmembrane region" description="Helical" evidence="17">
    <location>
        <begin position="99"/>
        <end position="118"/>
    </location>
</feature>
<comment type="catalytic activity">
    <reaction evidence="15">
        <text>a CDP-1,2-diacyl-sn-glycerol + sn-glycerol 3-phosphate = a 1,2-diacyl-sn-glycero-3-phospho-(1'-sn-glycero-3'-phosphate) + CMP + H(+)</text>
        <dbReference type="Rhea" id="RHEA:12593"/>
        <dbReference type="ChEBI" id="CHEBI:15378"/>
        <dbReference type="ChEBI" id="CHEBI:57597"/>
        <dbReference type="ChEBI" id="CHEBI:58332"/>
        <dbReference type="ChEBI" id="CHEBI:60110"/>
        <dbReference type="ChEBI" id="CHEBI:60377"/>
        <dbReference type="EC" id="2.7.8.5"/>
    </reaction>
</comment>
<dbReference type="Pfam" id="PF01066">
    <property type="entry name" value="CDP-OH_P_transf"/>
    <property type="match status" value="1"/>
</dbReference>
<dbReference type="RefSeq" id="WP_184435659.1">
    <property type="nucleotide sequence ID" value="NZ_JACIGI010000019.1"/>
</dbReference>
<evidence type="ECO:0000256" key="1">
    <source>
        <dbReference type="ARBA" id="ARBA00004141"/>
    </source>
</evidence>
<dbReference type="InterPro" id="IPR004570">
    <property type="entry name" value="Phosphatidylglycerol_P_synth"/>
</dbReference>
<dbReference type="Proteomes" id="UP000555728">
    <property type="component" value="Unassembled WGS sequence"/>
</dbReference>
<keyword evidence="7" id="KW-0444">Lipid biosynthesis</keyword>
<keyword evidence="14" id="KW-1208">Phospholipid metabolism</keyword>
<evidence type="ECO:0000256" key="9">
    <source>
        <dbReference type="ARBA" id="ARBA00022692"/>
    </source>
</evidence>
<reference evidence="18 19" key="1">
    <citation type="submission" date="2020-08" db="EMBL/GenBank/DDBJ databases">
        <title>Genome sequencing of Purple Non-Sulfur Bacteria from various extreme environments.</title>
        <authorList>
            <person name="Mayer M."/>
        </authorList>
    </citation>
    <scope>NUCLEOTIDE SEQUENCE [LARGE SCALE GENOMIC DNA]</scope>
    <source>
        <strain evidence="18 19">JA135</strain>
    </source>
</reference>
<evidence type="ECO:0000256" key="17">
    <source>
        <dbReference type="SAM" id="Phobius"/>
    </source>
</evidence>
<comment type="caution">
    <text evidence="18">The sequence shown here is derived from an EMBL/GenBank/DDBJ whole genome shotgun (WGS) entry which is preliminary data.</text>
</comment>
<evidence type="ECO:0000256" key="10">
    <source>
        <dbReference type="ARBA" id="ARBA00022989"/>
    </source>
</evidence>
<dbReference type="EC" id="2.7.8.5" evidence="5"/>
<evidence type="ECO:0000256" key="11">
    <source>
        <dbReference type="ARBA" id="ARBA00023098"/>
    </source>
</evidence>
<dbReference type="PIRSF" id="PIRSF000847">
    <property type="entry name" value="Phos_ph_gly_syn"/>
    <property type="match status" value="1"/>
</dbReference>
<comment type="pathway">
    <text evidence="2">Phospholipid metabolism; phosphatidylglycerol biosynthesis; phosphatidylglycerol from CDP-diacylglycerol: step 1/2.</text>
</comment>
<comment type="subcellular location">
    <subcellularLocation>
        <location evidence="1">Membrane</location>
        <topology evidence="1">Multi-pass membrane protein</topology>
    </subcellularLocation>
</comment>
<evidence type="ECO:0000313" key="18">
    <source>
        <dbReference type="EMBL" id="MBB4286633.1"/>
    </source>
</evidence>
<dbReference type="GO" id="GO:0016020">
    <property type="term" value="C:membrane"/>
    <property type="evidence" value="ECO:0007669"/>
    <property type="project" value="UniProtKB-SubCell"/>
</dbReference>
<protein>
    <recommendedName>
        <fullName evidence="6">CDP-diacylglycerol--glycerol-3-phosphate 3-phosphatidyltransferase</fullName>
        <ecNumber evidence="5">2.7.8.5</ecNumber>
    </recommendedName>
</protein>
<dbReference type="PANTHER" id="PTHR14269">
    <property type="entry name" value="CDP-DIACYLGLYCEROL--GLYCEROL-3-PHOSPHATE 3-PHOSPHATIDYLTRANSFERASE-RELATED"/>
    <property type="match status" value="1"/>
</dbReference>
<evidence type="ECO:0000256" key="2">
    <source>
        <dbReference type="ARBA" id="ARBA00005042"/>
    </source>
</evidence>
<gene>
    <name evidence="18" type="ORF">GGD88_002368</name>
</gene>
<feature type="transmembrane region" description="Helical" evidence="17">
    <location>
        <begin position="6"/>
        <end position="25"/>
    </location>
</feature>
<keyword evidence="10 17" id="KW-1133">Transmembrane helix</keyword>
<dbReference type="PROSITE" id="PS00379">
    <property type="entry name" value="CDP_ALCOHOL_P_TRANSF"/>
    <property type="match status" value="1"/>
</dbReference>
<evidence type="ECO:0000256" key="4">
    <source>
        <dbReference type="ARBA" id="ARBA00010441"/>
    </source>
</evidence>
<evidence type="ECO:0000256" key="13">
    <source>
        <dbReference type="ARBA" id="ARBA00023209"/>
    </source>
</evidence>
<evidence type="ECO:0000256" key="8">
    <source>
        <dbReference type="ARBA" id="ARBA00022679"/>
    </source>
</evidence>
<dbReference type="GO" id="GO:0008444">
    <property type="term" value="F:CDP-diacylglycerol-glycerol-3-phosphate 3-phosphatidyltransferase activity"/>
    <property type="evidence" value="ECO:0007669"/>
    <property type="project" value="UniProtKB-EC"/>
</dbReference>
<keyword evidence="9 17" id="KW-0812">Transmembrane</keyword>
<dbReference type="InterPro" id="IPR050324">
    <property type="entry name" value="CDP-alcohol_PTase-I"/>
</dbReference>
<proteinExistence type="inferred from homology"/>
<name>A0A7W6WLE5_9PROT</name>
<evidence type="ECO:0000256" key="5">
    <source>
        <dbReference type="ARBA" id="ARBA00013170"/>
    </source>
</evidence>
<keyword evidence="12 17" id="KW-0472">Membrane</keyword>
<evidence type="ECO:0000256" key="14">
    <source>
        <dbReference type="ARBA" id="ARBA00023264"/>
    </source>
</evidence>
<dbReference type="InterPro" id="IPR043130">
    <property type="entry name" value="CDP-OH_PTrfase_TM_dom"/>
</dbReference>